<dbReference type="PANTHER" id="PTHR37176">
    <property type="entry name" value="F10K1.23"/>
    <property type="match status" value="1"/>
</dbReference>
<evidence type="ECO:0000313" key="3">
    <source>
        <dbReference type="Proteomes" id="UP001165190"/>
    </source>
</evidence>
<dbReference type="OrthoDB" id="1925581at2759"/>
<sequence length="252" mass="28357">MSDSDSRVALQVALFRSQINKKIFNADSLRILESLLASNEVKSFFQLRSTLKHFVRSESLSAIRHIASKTVDQQLSTLEFFVQAFAIIGDIESCLALRYEALVLREHKSPIQQWLQVSPGEWLNFAEQSLENGFYAIAAKACDYALSSLQRNEIARSKTDESYENSLLTERISKLKNCALQSAASRSVQAQAAEYLRERTGEKCKPQPPSCKTAPCAASTLYRKGIKRRNERRLNVSRRVQFGGSKSEQAAN</sequence>
<feature type="region of interest" description="Disordered" evidence="1">
    <location>
        <begin position="227"/>
        <end position="252"/>
    </location>
</feature>
<accession>A0A9W7MAV7</accession>
<protein>
    <submittedName>
        <fullName evidence="2">DSB formation</fullName>
    </submittedName>
</protein>
<organism evidence="2 3">
    <name type="scientific">Hibiscus trionum</name>
    <name type="common">Flower of an hour</name>
    <dbReference type="NCBI Taxonomy" id="183268"/>
    <lineage>
        <taxon>Eukaryota</taxon>
        <taxon>Viridiplantae</taxon>
        <taxon>Streptophyta</taxon>
        <taxon>Embryophyta</taxon>
        <taxon>Tracheophyta</taxon>
        <taxon>Spermatophyta</taxon>
        <taxon>Magnoliopsida</taxon>
        <taxon>eudicotyledons</taxon>
        <taxon>Gunneridae</taxon>
        <taxon>Pentapetalae</taxon>
        <taxon>rosids</taxon>
        <taxon>malvids</taxon>
        <taxon>Malvales</taxon>
        <taxon>Malvaceae</taxon>
        <taxon>Malvoideae</taxon>
        <taxon>Hibiscus</taxon>
    </lineage>
</organism>
<dbReference type="Proteomes" id="UP001165190">
    <property type="component" value="Unassembled WGS sequence"/>
</dbReference>
<dbReference type="GO" id="GO:0042138">
    <property type="term" value="P:meiotic DNA double-strand break formation"/>
    <property type="evidence" value="ECO:0007669"/>
    <property type="project" value="InterPro"/>
</dbReference>
<evidence type="ECO:0000313" key="2">
    <source>
        <dbReference type="EMBL" id="GMI96932.1"/>
    </source>
</evidence>
<keyword evidence="3" id="KW-1185">Reference proteome</keyword>
<reference evidence="2" key="1">
    <citation type="submission" date="2023-05" db="EMBL/GenBank/DDBJ databases">
        <title>Genome and transcriptome analyses reveal genes involved in the formation of fine ridges on petal epidermal cells in Hibiscus trionum.</title>
        <authorList>
            <person name="Koshimizu S."/>
            <person name="Masuda S."/>
            <person name="Ishii T."/>
            <person name="Shirasu K."/>
            <person name="Hoshino A."/>
            <person name="Arita M."/>
        </authorList>
    </citation>
    <scope>NUCLEOTIDE SEQUENCE</scope>
    <source>
        <strain evidence="2">Hamamatsu line</strain>
    </source>
</reference>
<evidence type="ECO:0000256" key="1">
    <source>
        <dbReference type="SAM" id="MobiDB-lite"/>
    </source>
</evidence>
<proteinExistence type="predicted"/>
<dbReference type="AlphaFoldDB" id="A0A9W7MAV7"/>
<dbReference type="InterPro" id="IPR044969">
    <property type="entry name" value="DFO"/>
</dbReference>
<comment type="caution">
    <text evidence="2">The sequence shown here is derived from an EMBL/GenBank/DDBJ whole genome shotgun (WGS) entry which is preliminary data.</text>
</comment>
<dbReference type="PANTHER" id="PTHR37176:SF1">
    <property type="entry name" value="PROTEIN DOUBLE-STRAND BREAK FORMATION"/>
    <property type="match status" value="1"/>
</dbReference>
<gene>
    <name evidence="2" type="ORF">HRI_003362500</name>
</gene>
<dbReference type="EMBL" id="BSYR01000030">
    <property type="protein sequence ID" value="GMI96932.1"/>
    <property type="molecule type" value="Genomic_DNA"/>
</dbReference>
<name>A0A9W7MAV7_HIBTR</name>